<dbReference type="Proteomes" id="UP000825935">
    <property type="component" value="Chromosome 17"/>
</dbReference>
<evidence type="ECO:0000313" key="2">
    <source>
        <dbReference type="Proteomes" id="UP000825935"/>
    </source>
</evidence>
<protein>
    <submittedName>
        <fullName evidence="1">Uncharacterized protein</fullName>
    </submittedName>
</protein>
<accession>A0A8T2SSB2</accession>
<comment type="caution">
    <text evidence="1">The sequence shown here is derived from an EMBL/GenBank/DDBJ whole genome shotgun (WGS) entry which is preliminary data.</text>
</comment>
<reference evidence="1" key="1">
    <citation type="submission" date="2021-08" db="EMBL/GenBank/DDBJ databases">
        <title>WGS assembly of Ceratopteris richardii.</title>
        <authorList>
            <person name="Marchant D.B."/>
            <person name="Chen G."/>
            <person name="Jenkins J."/>
            <person name="Shu S."/>
            <person name="Leebens-Mack J."/>
            <person name="Grimwood J."/>
            <person name="Schmutz J."/>
            <person name="Soltis P."/>
            <person name="Soltis D."/>
            <person name="Chen Z.-H."/>
        </authorList>
    </citation>
    <scope>NUCLEOTIDE SEQUENCE</scope>
    <source>
        <strain evidence="1">Whitten #5841</strain>
        <tissue evidence="1">Leaf</tissue>
    </source>
</reference>
<proteinExistence type="predicted"/>
<dbReference type="EMBL" id="CM035422">
    <property type="protein sequence ID" value="KAH7372642.1"/>
    <property type="molecule type" value="Genomic_DNA"/>
</dbReference>
<dbReference type="AlphaFoldDB" id="A0A8T2SSB2"/>
<sequence>MTSQSVESSLSFSLSLFLIENDGTVARAISCCFEGKILLESIYNAELSSLDSCVHSCSVCRCLHIIIMMLLHFDSLHVELLALERLKHSSLPSPDTDPLHIELLALETIKPSFPPPNPKTQSLCCAAAS</sequence>
<organism evidence="1 2">
    <name type="scientific">Ceratopteris richardii</name>
    <name type="common">Triangle waterfern</name>
    <dbReference type="NCBI Taxonomy" id="49495"/>
    <lineage>
        <taxon>Eukaryota</taxon>
        <taxon>Viridiplantae</taxon>
        <taxon>Streptophyta</taxon>
        <taxon>Embryophyta</taxon>
        <taxon>Tracheophyta</taxon>
        <taxon>Polypodiopsida</taxon>
        <taxon>Polypodiidae</taxon>
        <taxon>Polypodiales</taxon>
        <taxon>Pteridineae</taxon>
        <taxon>Pteridaceae</taxon>
        <taxon>Parkerioideae</taxon>
        <taxon>Ceratopteris</taxon>
    </lineage>
</organism>
<gene>
    <name evidence="1" type="ORF">KP509_17G014600</name>
</gene>
<keyword evidence="2" id="KW-1185">Reference proteome</keyword>
<evidence type="ECO:0000313" key="1">
    <source>
        <dbReference type="EMBL" id="KAH7372642.1"/>
    </source>
</evidence>
<name>A0A8T2SSB2_CERRI</name>